<dbReference type="Gene3D" id="3.40.630.30">
    <property type="match status" value="1"/>
</dbReference>
<dbReference type="PROSITE" id="PS51186">
    <property type="entry name" value="GNAT"/>
    <property type="match status" value="1"/>
</dbReference>
<evidence type="ECO:0000259" key="1">
    <source>
        <dbReference type="PROSITE" id="PS51186"/>
    </source>
</evidence>
<sequence>MMKSTESFKYFTVKGELSDALITSILDINNAVFGAYQLEAFVEKVTAANNLFCAFAENEGVLIGFKIGYELSDGVFYSWVGGVRESYRQMGIAKKLQEMQEEYLVAHDYKILRTKSTNNFKPMVIFNLKNGFDIVGVENSEHGLKIMFEKELP</sequence>
<name>A0ABS9J003_9FLAO</name>
<dbReference type="EMBL" id="JAETXX010000001">
    <property type="protein sequence ID" value="MCF8713749.1"/>
    <property type="molecule type" value="Genomic_DNA"/>
</dbReference>
<comment type="caution">
    <text evidence="2">The sequence shown here is derived from an EMBL/GenBank/DDBJ whole genome shotgun (WGS) entry which is preliminary data.</text>
</comment>
<gene>
    <name evidence="2" type="ORF">JM658_02830</name>
</gene>
<keyword evidence="3" id="KW-1185">Reference proteome</keyword>
<protein>
    <submittedName>
        <fullName evidence="2">GNAT family N-acetyltransferase</fullName>
    </submittedName>
</protein>
<dbReference type="InterPro" id="IPR016181">
    <property type="entry name" value="Acyl_CoA_acyltransferase"/>
</dbReference>
<organism evidence="2 3">
    <name type="scientific">Joostella atrarenae</name>
    <dbReference type="NCBI Taxonomy" id="679257"/>
    <lineage>
        <taxon>Bacteria</taxon>
        <taxon>Pseudomonadati</taxon>
        <taxon>Bacteroidota</taxon>
        <taxon>Flavobacteriia</taxon>
        <taxon>Flavobacteriales</taxon>
        <taxon>Flavobacteriaceae</taxon>
        <taxon>Joostella</taxon>
    </lineage>
</organism>
<reference evidence="2 3" key="1">
    <citation type="submission" date="2021-01" db="EMBL/GenBank/DDBJ databases">
        <title>Genome sequencing of Joostella atrarenae M1-2 (= KCTC 23194).</title>
        <authorList>
            <person name="Zakaria M.R."/>
            <person name="Lam M.Q."/>
            <person name="Chong C.S."/>
        </authorList>
    </citation>
    <scope>NUCLEOTIDE SEQUENCE [LARGE SCALE GENOMIC DNA]</scope>
    <source>
        <strain evidence="2 3">M1-2</strain>
    </source>
</reference>
<feature type="domain" description="N-acetyltransferase" evidence="1">
    <location>
        <begin position="12"/>
        <end position="153"/>
    </location>
</feature>
<dbReference type="CDD" id="cd04301">
    <property type="entry name" value="NAT_SF"/>
    <property type="match status" value="1"/>
</dbReference>
<evidence type="ECO:0000313" key="3">
    <source>
        <dbReference type="Proteomes" id="UP000829517"/>
    </source>
</evidence>
<proteinExistence type="predicted"/>
<dbReference type="RefSeq" id="WP_236957709.1">
    <property type="nucleotide sequence ID" value="NZ_JAETXX010000001.1"/>
</dbReference>
<dbReference type="Proteomes" id="UP000829517">
    <property type="component" value="Unassembled WGS sequence"/>
</dbReference>
<dbReference type="Pfam" id="PF00583">
    <property type="entry name" value="Acetyltransf_1"/>
    <property type="match status" value="1"/>
</dbReference>
<accession>A0ABS9J003</accession>
<dbReference type="InterPro" id="IPR000182">
    <property type="entry name" value="GNAT_dom"/>
</dbReference>
<evidence type="ECO:0000313" key="2">
    <source>
        <dbReference type="EMBL" id="MCF8713749.1"/>
    </source>
</evidence>
<dbReference type="SUPFAM" id="SSF55729">
    <property type="entry name" value="Acyl-CoA N-acyltransferases (Nat)"/>
    <property type="match status" value="1"/>
</dbReference>